<dbReference type="InterPro" id="IPR025272">
    <property type="entry name" value="SocA_Panacea"/>
</dbReference>
<evidence type="ECO:0000313" key="2">
    <source>
        <dbReference type="EMBL" id="KAB8032030.1"/>
    </source>
</evidence>
<organism evidence="2 3">
    <name type="scientific">Fluviispira multicolorata</name>
    <dbReference type="NCBI Taxonomy" id="2654512"/>
    <lineage>
        <taxon>Bacteria</taxon>
        <taxon>Pseudomonadati</taxon>
        <taxon>Bdellovibrionota</taxon>
        <taxon>Oligoflexia</taxon>
        <taxon>Silvanigrellales</taxon>
        <taxon>Silvanigrellaceae</taxon>
        <taxon>Fluviispira</taxon>
    </lineage>
</organism>
<gene>
    <name evidence="2" type="ORF">GCL57_05120</name>
</gene>
<name>A0A833JDS1_9BACT</name>
<dbReference type="EMBL" id="WFLN01000005">
    <property type="protein sequence ID" value="KAB8032030.1"/>
    <property type="molecule type" value="Genomic_DNA"/>
</dbReference>
<accession>A0A833JDS1</accession>
<evidence type="ECO:0000259" key="1">
    <source>
        <dbReference type="Pfam" id="PF13274"/>
    </source>
</evidence>
<dbReference type="AlphaFoldDB" id="A0A833JDS1"/>
<proteinExistence type="predicted"/>
<reference evidence="2 3" key="1">
    <citation type="submission" date="2019-10" db="EMBL/GenBank/DDBJ databases">
        <title>New genus of Silvanigrellaceae.</title>
        <authorList>
            <person name="Pitt A."/>
            <person name="Hahn M.W."/>
        </authorList>
    </citation>
    <scope>NUCLEOTIDE SEQUENCE [LARGE SCALE GENOMIC DNA]</scope>
    <source>
        <strain evidence="2 3">33A1-SZDP</strain>
    </source>
</reference>
<sequence>MIKKYENNYKNDLTLLKFQKLAYYCFGAALAYDLDNEVNGIEFEAWKYGPVNRKVYDLFKNPNDPYYKIDSTHHVFNDGNEKSKIFSKQLIELISAIVDIYGRLSPRSLVNETHEEKIEDQDNPWKKTYHSEKEHNLIDNMLIKHFFKKKFNNEEQKTFLPLGLFDYNSFLLDNIPIVAFKDIFEVAHYLNQEINMLKL</sequence>
<protein>
    <submittedName>
        <fullName evidence="2">DUF4065 domain-containing protein</fullName>
    </submittedName>
</protein>
<comment type="caution">
    <text evidence="2">The sequence shown here is derived from an EMBL/GenBank/DDBJ whole genome shotgun (WGS) entry which is preliminary data.</text>
</comment>
<dbReference type="Proteomes" id="UP000442694">
    <property type="component" value="Unassembled WGS sequence"/>
</dbReference>
<feature type="domain" description="Antitoxin SocA-like Panacea" evidence="1">
    <location>
        <begin position="19"/>
        <end position="117"/>
    </location>
</feature>
<dbReference type="Pfam" id="PF13274">
    <property type="entry name" value="SocA_Panacea"/>
    <property type="match status" value="1"/>
</dbReference>
<evidence type="ECO:0000313" key="3">
    <source>
        <dbReference type="Proteomes" id="UP000442694"/>
    </source>
</evidence>
<keyword evidence="3" id="KW-1185">Reference proteome</keyword>